<dbReference type="STRING" id="1385369.N825_29370"/>
<keyword evidence="2" id="KW-0472">Membrane</keyword>
<dbReference type="Proteomes" id="UP000019486">
    <property type="component" value="Unassembled WGS sequence"/>
</dbReference>
<evidence type="ECO:0000313" key="4">
    <source>
        <dbReference type="Proteomes" id="UP000019486"/>
    </source>
</evidence>
<evidence type="ECO:0000256" key="2">
    <source>
        <dbReference type="SAM" id="Phobius"/>
    </source>
</evidence>
<comment type="caution">
    <text evidence="3">The sequence shown here is derived from an EMBL/GenBank/DDBJ whole genome shotgun (WGS) entry which is preliminary data.</text>
</comment>
<feature type="transmembrane region" description="Helical" evidence="2">
    <location>
        <begin position="261"/>
        <end position="282"/>
    </location>
</feature>
<feature type="region of interest" description="Disordered" evidence="1">
    <location>
        <begin position="198"/>
        <end position="241"/>
    </location>
</feature>
<feature type="compositionally biased region" description="Polar residues" evidence="1">
    <location>
        <begin position="284"/>
        <end position="293"/>
    </location>
</feature>
<name>W9GUB1_9PROT</name>
<organism evidence="3 4">
    <name type="scientific">Skermanella stibiiresistens SB22</name>
    <dbReference type="NCBI Taxonomy" id="1385369"/>
    <lineage>
        <taxon>Bacteria</taxon>
        <taxon>Pseudomonadati</taxon>
        <taxon>Pseudomonadota</taxon>
        <taxon>Alphaproteobacteria</taxon>
        <taxon>Rhodospirillales</taxon>
        <taxon>Azospirillaceae</taxon>
        <taxon>Skermanella</taxon>
    </lineage>
</organism>
<accession>W9GUB1</accession>
<proteinExistence type="predicted"/>
<evidence type="ECO:0000313" key="3">
    <source>
        <dbReference type="EMBL" id="EWY36236.1"/>
    </source>
</evidence>
<keyword evidence="2" id="KW-0812">Transmembrane</keyword>
<dbReference type="EMBL" id="AVFL01000049">
    <property type="protein sequence ID" value="EWY36236.1"/>
    <property type="molecule type" value="Genomic_DNA"/>
</dbReference>
<gene>
    <name evidence="3" type="ORF">N825_29370</name>
</gene>
<protein>
    <submittedName>
        <fullName evidence="3">Uncharacterized protein</fullName>
    </submittedName>
</protein>
<reference evidence="3 4" key="1">
    <citation type="submission" date="2013-08" db="EMBL/GenBank/DDBJ databases">
        <title>The genome sequence of Skermanella stibiiresistens.</title>
        <authorList>
            <person name="Zhu W."/>
            <person name="Wang G."/>
        </authorList>
    </citation>
    <scope>NUCLEOTIDE SEQUENCE [LARGE SCALE GENOMIC DNA]</scope>
    <source>
        <strain evidence="3 4">SB22</strain>
    </source>
</reference>
<keyword evidence="4" id="KW-1185">Reference proteome</keyword>
<sequence>MYDAPRPEQTGPDPVAERESVFNAVLMAVMAGRRMMVVTDLTPDGGGTVAHRVADHVAASTGLGLLATARRGATFEDLLTQVAVTLGARPTDDIEHLAVALERCLEEAGAGLLVVRDADLLDPTVIADMFELSGSVTDTGLYMQVLLTGGPDLDRLFEHPALTGAARQIASARWAIGREAAPASPPAPVVQAPLIQARSPEPEPEATPEARPQPTFKRQRRPVEPIQAPIGPAPLRPEGRPEIHREREPALAPARRGGARWALAAVLVLMAFGAGFVTNALWPQTSRTESRSTAELLDGDGRSALTAGLPSVPAIQPAPPPQTQPGAEPPAATPASP</sequence>
<dbReference type="AlphaFoldDB" id="W9GUB1"/>
<feature type="compositionally biased region" description="Pro residues" evidence="1">
    <location>
        <begin position="316"/>
        <end position="337"/>
    </location>
</feature>
<feature type="region of interest" description="Disordered" evidence="1">
    <location>
        <begin position="284"/>
        <end position="337"/>
    </location>
</feature>
<evidence type="ECO:0000256" key="1">
    <source>
        <dbReference type="SAM" id="MobiDB-lite"/>
    </source>
</evidence>
<keyword evidence="2" id="KW-1133">Transmembrane helix</keyword>
<feature type="non-terminal residue" evidence="3">
    <location>
        <position position="337"/>
    </location>
</feature>